<evidence type="ECO:0000313" key="1">
    <source>
        <dbReference type="EMBL" id="GGD29019.1"/>
    </source>
</evidence>
<reference evidence="1" key="1">
    <citation type="journal article" date="2014" name="Int. J. Syst. Evol. Microbiol.">
        <title>Complete genome sequence of Corynebacterium casei LMG S-19264T (=DSM 44701T), isolated from a smear-ripened cheese.</title>
        <authorList>
            <consortium name="US DOE Joint Genome Institute (JGI-PGF)"/>
            <person name="Walter F."/>
            <person name="Albersmeier A."/>
            <person name="Kalinowski J."/>
            <person name="Ruckert C."/>
        </authorList>
    </citation>
    <scope>NUCLEOTIDE SEQUENCE</scope>
    <source>
        <strain evidence="1">CGMCC 1.15493</strain>
    </source>
</reference>
<protein>
    <submittedName>
        <fullName evidence="1">3-deoxy-D-manno-octulosonic acid transferase</fullName>
    </submittedName>
</protein>
<dbReference type="InterPro" id="IPR024524">
    <property type="entry name" value="DUF3800"/>
</dbReference>
<keyword evidence="2" id="KW-1185">Reference proteome</keyword>
<dbReference type="EMBL" id="BMJJ01000009">
    <property type="protein sequence ID" value="GGD29019.1"/>
    <property type="molecule type" value="Genomic_DNA"/>
</dbReference>
<dbReference type="GO" id="GO:0016740">
    <property type="term" value="F:transferase activity"/>
    <property type="evidence" value="ECO:0007669"/>
    <property type="project" value="UniProtKB-KW"/>
</dbReference>
<comment type="caution">
    <text evidence="1">The sequence shown here is derived from an EMBL/GenBank/DDBJ whole genome shotgun (WGS) entry which is preliminary data.</text>
</comment>
<dbReference type="RefSeq" id="WP_188853154.1">
    <property type="nucleotide sequence ID" value="NZ_BMJJ01000009.1"/>
</dbReference>
<gene>
    <name evidence="1" type="ORF">GCM10011335_35210</name>
</gene>
<dbReference type="Proteomes" id="UP000613160">
    <property type="component" value="Unassembled WGS sequence"/>
</dbReference>
<sequence length="241" mass="27886">MFSDYIVYADESGDHGLVNIDPAFPVFALAFCLVKISDYVDDIVPEFQRFKFDVFGHDAIVLHENDIRRSKGPFAILLTDPVFRAGFYERLNRLIIAAPIKIFASVTHKDRLVQRYTRPWSPYEISLYFCMEKLLDKLLNLGQRGKRIHILFESRGPREDAELELEFRRIAANATRWGYRTPDFSQVEFEPKFVSKAANSTGLQLADLTARPLALRCLRPLQENRTFEILRPKLGLLKSFP</sequence>
<organism evidence="1 2">
    <name type="scientific">Aureimonas glaciei</name>
    <dbReference type="NCBI Taxonomy" id="1776957"/>
    <lineage>
        <taxon>Bacteria</taxon>
        <taxon>Pseudomonadati</taxon>
        <taxon>Pseudomonadota</taxon>
        <taxon>Alphaproteobacteria</taxon>
        <taxon>Hyphomicrobiales</taxon>
        <taxon>Aurantimonadaceae</taxon>
        <taxon>Aureimonas</taxon>
    </lineage>
</organism>
<dbReference type="AlphaFoldDB" id="A0A917DCL2"/>
<keyword evidence="1" id="KW-0808">Transferase</keyword>
<evidence type="ECO:0000313" key="2">
    <source>
        <dbReference type="Proteomes" id="UP000613160"/>
    </source>
</evidence>
<proteinExistence type="predicted"/>
<dbReference type="Pfam" id="PF12686">
    <property type="entry name" value="DUF3800"/>
    <property type="match status" value="1"/>
</dbReference>
<name>A0A917DCL2_9HYPH</name>
<reference evidence="1" key="2">
    <citation type="submission" date="2020-09" db="EMBL/GenBank/DDBJ databases">
        <authorList>
            <person name="Sun Q."/>
            <person name="Zhou Y."/>
        </authorList>
    </citation>
    <scope>NUCLEOTIDE SEQUENCE</scope>
    <source>
        <strain evidence="1">CGMCC 1.15493</strain>
    </source>
</reference>
<accession>A0A917DCL2</accession>